<evidence type="ECO:0000313" key="2">
    <source>
        <dbReference type="RefSeq" id="XP_039125567.1"/>
    </source>
</evidence>
<dbReference type="PANTHER" id="PTHR14449">
    <property type="entry name" value="FANCONI ANEMIA GROUP F PROTEIN FANCF"/>
    <property type="match status" value="1"/>
</dbReference>
<dbReference type="AlphaFoldDB" id="A0AB40BE14"/>
<dbReference type="GO" id="GO:0043240">
    <property type="term" value="C:Fanconi anaemia nuclear complex"/>
    <property type="evidence" value="ECO:0007669"/>
    <property type="project" value="InterPro"/>
</dbReference>
<gene>
    <name evidence="2" type="primary">LOC120261656</name>
</gene>
<accession>A0AB40BE14</accession>
<protein>
    <submittedName>
        <fullName evidence="2">Uncharacterized protein LOC120261656 isoform X1</fullName>
    </submittedName>
</protein>
<sequence length="428" mass="48135">MATGFSRLGISMDELQGLIRGFIDILILSSGYQSSGEVTVWDVENIRRATQWGLFFEDLLERFRESDDHASSVAELDAALLELSRTSLVPQGIGSISSETLLKARCLVLEHLVQRHELKDEHFLALCKAATEMDVEKLGIERFKAYIAELSSGKDGFGEENSGFIIQELLKRQASLACLSSVKNGADTLLKVVGRNDSEEMLPSCLVSQEKRSEVPTEFSLCSQWQSKCLSYLLEDRTMRILSGSNLIFSAPKDQWVHVFEWLKASGDDSLLEIMEILLLGSISSRWNSMVKHLMSHSCGALPIRLQYSDIHHLLQESSQSLHPSKESISSQENEILEHLTLLLGTQPHKLLQLPSVIVSMAIPSWSILFRMYLNELEKQLNGTSSIRCCNCAQARKEHRECEVAERIWCLHIFHIRCSRVNVGNSNG</sequence>
<dbReference type="InterPro" id="IPR035428">
    <property type="entry name" value="FANCF"/>
</dbReference>
<keyword evidence="1" id="KW-1185">Reference proteome</keyword>
<dbReference type="GO" id="GO:0036297">
    <property type="term" value="P:interstrand cross-link repair"/>
    <property type="evidence" value="ECO:0007669"/>
    <property type="project" value="InterPro"/>
</dbReference>
<proteinExistence type="predicted"/>
<reference evidence="1" key="1">
    <citation type="submission" date="2025-05" db="UniProtKB">
        <authorList>
            <consortium name="RefSeq"/>
        </authorList>
    </citation>
    <scope>NUCLEOTIDE SEQUENCE [LARGE SCALE GENOMIC DNA]</scope>
</reference>
<name>A0AB40BE14_DIOCR</name>
<dbReference type="GeneID" id="120261656"/>
<dbReference type="PANTHER" id="PTHR14449:SF2">
    <property type="entry name" value="FANCONI ANEMIA GROUP F PROTEIN"/>
    <property type="match status" value="1"/>
</dbReference>
<organism evidence="1 2">
    <name type="scientific">Dioscorea cayennensis subsp. rotundata</name>
    <name type="common">White Guinea yam</name>
    <name type="synonym">Dioscorea rotundata</name>
    <dbReference type="NCBI Taxonomy" id="55577"/>
    <lineage>
        <taxon>Eukaryota</taxon>
        <taxon>Viridiplantae</taxon>
        <taxon>Streptophyta</taxon>
        <taxon>Embryophyta</taxon>
        <taxon>Tracheophyta</taxon>
        <taxon>Spermatophyta</taxon>
        <taxon>Magnoliopsida</taxon>
        <taxon>Liliopsida</taxon>
        <taxon>Dioscoreales</taxon>
        <taxon>Dioscoreaceae</taxon>
        <taxon>Dioscorea</taxon>
    </lineage>
</organism>
<dbReference type="Proteomes" id="UP001515500">
    <property type="component" value="Chromosome 1"/>
</dbReference>
<evidence type="ECO:0000313" key="1">
    <source>
        <dbReference type="Proteomes" id="UP001515500"/>
    </source>
</evidence>
<dbReference type="Pfam" id="PF11107">
    <property type="entry name" value="FANCF"/>
    <property type="match status" value="1"/>
</dbReference>
<dbReference type="RefSeq" id="XP_039125567.1">
    <property type="nucleotide sequence ID" value="XM_039269633.1"/>
</dbReference>
<reference evidence="2" key="2">
    <citation type="submission" date="2025-08" db="UniProtKB">
        <authorList>
            <consortium name="RefSeq"/>
        </authorList>
    </citation>
    <scope>IDENTIFICATION</scope>
</reference>